<organism evidence="1 2">
    <name type="scientific">Pseudomonas plecoglossicida</name>
    <dbReference type="NCBI Taxonomy" id="70775"/>
    <lineage>
        <taxon>Bacteria</taxon>
        <taxon>Pseudomonadati</taxon>
        <taxon>Pseudomonadota</taxon>
        <taxon>Gammaproteobacteria</taxon>
        <taxon>Pseudomonadales</taxon>
        <taxon>Pseudomonadaceae</taxon>
        <taxon>Pseudomonas</taxon>
    </lineage>
</organism>
<gene>
    <name evidence="1" type="ORF">DBB42_07485</name>
</gene>
<comment type="caution">
    <text evidence="1">The sequence shown here is derived from an EMBL/GenBank/DDBJ whole genome shotgun (WGS) entry which is preliminary data.</text>
</comment>
<evidence type="ECO:0000313" key="2">
    <source>
        <dbReference type="Proteomes" id="UP000244874"/>
    </source>
</evidence>
<dbReference type="RefSeq" id="WP_108480339.1">
    <property type="nucleotide sequence ID" value="NZ_QANO01000091.1"/>
</dbReference>
<proteinExistence type="predicted"/>
<dbReference type="Proteomes" id="UP000244874">
    <property type="component" value="Unassembled WGS sequence"/>
</dbReference>
<name>A0A2R7UNQ7_PSEDL</name>
<evidence type="ECO:0008006" key="3">
    <source>
        <dbReference type="Google" id="ProtNLM"/>
    </source>
</evidence>
<sequence length="523" mass="56458">MNPITPIIRTTQTYLPASTVTPGNAVKAASATAASSKVSIGQSPPSTDIGIYNAKGTLGSGQVRYVWEHDGIDRLSLNMYSAIQSSSTASRFQGLGAALLEQLAANGGQRISQSGLAIDSATATEPMLLGLQQARLREFATDSVTFTLNTASGATVSLGLYNSDRGLAVDAEVLGGNLTAGELDGLTKMADSFQGALNGLAQEPPGLKLGALVKLDPALFTGLQFKAQLETAGGARQTFALQMDEHTRSLELQAPSGNVKMNFDTQGGTLLGSEAQRQAAVSNYLTQFDAAQQRGHGNEQLMTLFKDAFRQLNSVDDAALRPANHDTWLNKTSRLLLSGMADFNASLTTPEQRTNPMRPHEIDSFDYTVSQTTTRNGGAANLSLQQDQQSTLKASWHESLNPWVELQLTLDSKSQDYRYHEVHDQASSSTRIGFVNNVLVEATATQQASQQERVRTYQQAELQSDMTTSASAAQSRDLLDMLDEFLAQDRQARRLGLGSRLEQQVQSLRNLWLLQSNPALIDD</sequence>
<dbReference type="EMBL" id="QANO01000091">
    <property type="protein sequence ID" value="PTU52935.1"/>
    <property type="molecule type" value="Genomic_DNA"/>
</dbReference>
<reference evidence="1 2" key="1">
    <citation type="submission" date="2018-04" db="EMBL/GenBank/DDBJ databases">
        <authorList>
            <person name="Go L.Y."/>
            <person name="Mitchell J.A."/>
        </authorList>
    </citation>
    <scope>NUCLEOTIDE SEQUENCE [LARGE SCALE GENOMIC DNA]</scope>
    <source>
        <strain evidence="1 2">KCJK7865</strain>
    </source>
</reference>
<protein>
    <recommendedName>
        <fullName evidence="3">Lactate dehydrogenase</fullName>
    </recommendedName>
</protein>
<evidence type="ECO:0000313" key="1">
    <source>
        <dbReference type="EMBL" id="PTU52935.1"/>
    </source>
</evidence>
<dbReference type="AlphaFoldDB" id="A0A2R7UNQ7"/>
<accession>A0A2R7UNQ7</accession>